<dbReference type="Gene3D" id="1.20.1290.10">
    <property type="entry name" value="AhpD-like"/>
    <property type="match status" value="1"/>
</dbReference>
<dbReference type="GO" id="GO:0051920">
    <property type="term" value="F:peroxiredoxin activity"/>
    <property type="evidence" value="ECO:0007669"/>
    <property type="project" value="InterPro"/>
</dbReference>
<dbReference type="Proteomes" id="UP000249135">
    <property type="component" value="Unassembled WGS sequence"/>
</dbReference>
<feature type="domain" description="Carboxymuconolactone decarboxylase-like" evidence="1">
    <location>
        <begin position="59"/>
        <end position="121"/>
    </location>
</feature>
<proteinExistence type="predicted"/>
<gene>
    <name evidence="2" type="ORF">DI563_16240</name>
</gene>
<dbReference type="InterPro" id="IPR003779">
    <property type="entry name" value="CMD-like"/>
</dbReference>
<sequence length="215" mass="23735">MSVVTPTELPSTAQELAFSRRMPLRAPPYDEAAARAIGNTAFSGTLSPQNLRLTLAQEPKLAVAFQQMAHVVLFKGSVSERDREIAIIRTGALTRSEYEWGMHVSIYAERCGLSEAQVMELTCNTAMSDSLWTEKERLVVRMVDELHHHSTVGDATWAGLKAHWPRDQVVELVLAASFYHMAAFFLNSMAVPLEHGARRFPPGIVQAFVPGDGDA</sequence>
<organism evidence="2 3">
    <name type="scientific">Variovorax paradoxus</name>
    <dbReference type="NCBI Taxonomy" id="34073"/>
    <lineage>
        <taxon>Bacteria</taxon>
        <taxon>Pseudomonadati</taxon>
        <taxon>Pseudomonadota</taxon>
        <taxon>Betaproteobacteria</taxon>
        <taxon>Burkholderiales</taxon>
        <taxon>Comamonadaceae</taxon>
        <taxon>Variovorax</taxon>
    </lineage>
</organism>
<dbReference type="EMBL" id="QFPP01000214">
    <property type="protein sequence ID" value="PZQ72761.1"/>
    <property type="molecule type" value="Genomic_DNA"/>
</dbReference>
<dbReference type="AlphaFoldDB" id="A0A2W5Q374"/>
<dbReference type="Pfam" id="PF02627">
    <property type="entry name" value="CMD"/>
    <property type="match status" value="1"/>
</dbReference>
<accession>A0A2W5Q374</accession>
<reference evidence="2 3" key="1">
    <citation type="submission" date="2017-08" db="EMBL/GenBank/DDBJ databases">
        <title>Infants hospitalized years apart are colonized by the same room-sourced microbial strains.</title>
        <authorList>
            <person name="Brooks B."/>
            <person name="Olm M.R."/>
            <person name="Firek B.A."/>
            <person name="Baker R."/>
            <person name="Thomas B.C."/>
            <person name="Morowitz M.J."/>
            <person name="Banfield J.F."/>
        </authorList>
    </citation>
    <scope>NUCLEOTIDE SEQUENCE [LARGE SCALE GENOMIC DNA]</scope>
    <source>
        <strain evidence="2">S2_005_003_R2_41</strain>
    </source>
</reference>
<dbReference type="SUPFAM" id="SSF69118">
    <property type="entry name" value="AhpD-like"/>
    <property type="match status" value="1"/>
</dbReference>
<evidence type="ECO:0000313" key="3">
    <source>
        <dbReference type="Proteomes" id="UP000249135"/>
    </source>
</evidence>
<evidence type="ECO:0000259" key="1">
    <source>
        <dbReference type="Pfam" id="PF02627"/>
    </source>
</evidence>
<protein>
    <submittedName>
        <fullName evidence="2">Carboxymuconolactone decarboxylase</fullName>
    </submittedName>
</protein>
<dbReference type="InterPro" id="IPR029032">
    <property type="entry name" value="AhpD-like"/>
</dbReference>
<name>A0A2W5Q374_VARPD</name>
<dbReference type="PANTHER" id="PTHR34846:SF5">
    <property type="entry name" value="CARBOXYMUCONOLACTONE DECARBOXYLASE-LIKE DOMAIN-CONTAINING PROTEIN"/>
    <property type="match status" value="1"/>
</dbReference>
<dbReference type="PANTHER" id="PTHR34846">
    <property type="entry name" value="4-CARBOXYMUCONOLACTONE DECARBOXYLASE FAMILY PROTEIN (AFU_ORTHOLOGUE AFUA_6G11590)"/>
    <property type="match status" value="1"/>
</dbReference>
<evidence type="ECO:0000313" key="2">
    <source>
        <dbReference type="EMBL" id="PZQ72761.1"/>
    </source>
</evidence>
<comment type="caution">
    <text evidence="2">The sequence shown here is derived from an EMBL/GenBank/DDBJ whole genome shotgun (WGS) entry which is preliminary data.</text>
</comment>